<reference evidence="5 6" key="1">
    <citation type="submission" date="2015-06" db="EMBL/GenBank/DDBJ databases">
        <title>Survival trade-offs in plant roots during colonization by closely related pathogenic and mutualistic fungi.</title>
        <authorList>
            <person name="Hacquard S."/>
            <person name="Kracher B."/>
            <person name="Hiruma K."/>
            <person name="Weinman A."/>
            <person name="Muench P."/>
            <person name="Garrido Oter R."/>
            <person name="Ver Loren van Themaat E."/>
            <person name="Dallerey J.-F."/>
            <person name="Damm U."/>
            <person name="Henrissat B."/>
            <person name="Lespinet O."/>
            <person name="Thon M."/>
            <person name="Kemen E."/>
            <person name="McHardy A.C."/>
            <person name="Schulze-Lefert P."/>
            <person name="O'Connell R.J."/>
        </authorList>
    </citation>
    <scope>NUCLEOTIDE SEQUENCE [LARGE SCALE GENOMIC DNA]</scope>
    <source>
        <strain evidence="5 6">0861</strain>
    </source>
</reference>
<keyword evidence="2 3" id="KW-0040">ANK repeat</keyword>
<comment type="caution">
    <text evidence="5">The sequence shown here is derived from an EMBL/GenBank/DDBJ whole genome shotgun (WGS) entry which is preliminary data.</text>
</comment>
<dbReference type="PROSITE" id="PS50297">
    <property type="entry name" value="ANK_REP_REGION"/>
    <property type="match status" value="6"/>
</dbReference>
<dbReference type="PANTHER" id="PTHR24123:SF33">
    <property type="entry name" value="PROTEIN HOS4"/>
    <property type="match status" value="1"/>
</dbReference>
<feature type="repeat" description="ANK" evidence="3">
    <location>
        <begin position="1294"/>
        <end position="1326"/>
    </location>
</feature>
<evidence type="ECO:0000256" key="4">
    <source>
        <dbReference type="SAM" id="MobiDB-lite"/>
    </source>
</evidence>
<dbReference type="Proteomes" id="UP000076552">
    <property type="component" value="Unassembled WGS sequence"/>
</dbReference>
<feature type="repeat" description="ANK" evidence="3">
    <location>
        <begin position="783"/>
        <end position="815"/>
    </location>
</feature>
<evidence type="ECO:0000256" key="2">
    <source>
        <dbReference type="ARBA" id="ARBA00023043"/>
    </source>
</evidence>
<dbReference type="STRING" id="708197.A0A161YJS8"/>
<dbReference type="Pfam" id="PF00023">
    <property type="entry name" value="Ank"/>
    <property type="match status" value="1"/>
</dbReference>
<keyword evidence="1" id="KW-0677">Repeat</keyword>
<evidence type="ECO:0000313" key="6">
    <source>
        <dbReference type="Proteomes" id="UP000076552"/>
    </source>
</evidence>
<feature type="non-terminal residue" evidence="5">
    <location>
        <position position="1"/>
    </location>
</feature>
<evidence type="ECO:0000256" key="3">
    <source>
        <dbReference type="PROSITE-ProRule" id="PRU00023"/>
    </source>
</evidence>
<feature type="non-terminal residue" evidence="5">
    <location>
        <position position="1444"/>
    </location>
</feature>
<feature type="repeat" description="ANK" evidence="3">
    <location>
        <begin position="1116"/>
        <end position="1149"/>
    </location>
</feature>
<evidence type="ECO:0000313" key="5">
    <source>
        <dbReference type="EMBL" id="KZL73237.1"/>
    </source>
</evidence>
<evidence type="ECO:0000256" key="1">
    <source>
        <dbReference type="ARBA" id="ARBA00022737"/>
    </source>
</evidence>
<proteinExistence type="predicted"/>
<gene>
    <name evidence="5" type="ORF">CT0861_11542</name>
</gene>
<dbReference type="PROSITE" id="PS50088">
    <property type="entry name" value="ANK_REPEAT"/>
    <property type="match status" value="7"/>
</dbReference>
<dbReference type="PANTHER" id="PTHR24123">
    <property type="entry name" value="ANKYRIN REPEAT-CONTAINING"/>
    <property type="match status" value="1"/>
</dbReference>
<sequence length="1444" mass="161846">LRESFESSLYETYEPPLFRTPRLRQQVLKSSPVLHQLKVCQQATFCIDEIDATYGGVQYQTDIPAQLPVDMSSSEFLEMLRTAVEVKKLLPVPDPDQLQRQDWSLDLWNASRLVDFVKKGAYAYNAREHAAFQTPLSKDTRLNAYRDLKYLRVAAANGEQWAVKTPAISELIDDPLEPSAPVRLYLVLNALVGDDAAMGHLKRKWPRHLLMVRKIINERAQAYYRACGLEDTGPRLQTGLLHNQGIIDLYQAQEPGPRRVCSLREAFTLRSVKEARCILEDTATPLDEKDAGGMEAFLYNLAHFADDEAVTLARPALDRGARLDFRYKGFSEFLPEQVPLSSAMISGRTALALSIFSLHIEFGVPVPEFPNTLGWSIMSLQHEVLDLLINLLCDNPELCGDLDKSIMELHVSPNQNAESLRRLMNKLVTYYMPYIHHNYAQVLRGPEFDQALEQTLGVLFKWGASPVSTFVFALPSGATQDEAGERLIEELSRHHALHGTSPIVSPITMALQYDSIASLRVCIRYLEENGKDIMAHLMDPMSNMGYASELGWMQGTVMASALSLCVRSNATKCFEYLIQTFPELASEAADAWGTSLLHRACSAMPNEMLIKDAPEIPGLHSFVFGTTVDVPDAKFVRLLLEYGVDVEARDTMGFTPLFWALWRGNFAAAEMIVDHSTEEQRRRLFTPYELRGGESIFTDLIEIDIRRPKPFQQRQPTIVDSLKWLEQRGAAHAHGRYGLSPFIYVLLAQKSINRLDQLRDRAVFEYLLDLDMLSSHVNERLFHGMTLLHLAINHGNLDIVRLVLQKGVDINAAFETDGPEYAHIFEPKIPGVSEKPKPRAIELALAKAVDPNHLREAGLYEKKRAWAEAIELIALLLQHGARSEIFDAMLKMNATLEYYDDIRALGLPLAVDEDNYDLLEDYFRKMANVQLVGDWPKQLPQVQAANTTEADLDIPTFSTDNDLAPYILAALKALELRRTMREEAQKPLLAEVLGLAEDASRSSGPLGKSLLGSNGKEKGKYRNDVIFIEEKANTALHLAAITDNPKALRQMLPRFEDIDVENSEGMTPLMIAVSRAGHDESAKSSKFRLFNTPDHSVFTAQMLITAGADPNRISSEGSTPLHACIFAHDRPDIVEELVLRGADIDIRDGDGNTPLLASINEGRRKCALYLITLGADVTLTNTVGYSVLHAAATEGDEFLLSKILEWYNIERLRLRSNINVNAQTTGGHSTPLHLAAVCGHIGAMEILLNNGADTKMKNNERKTPLHLAVIGGDSDAVIKLLEAAGTELDARDDEGATPLVLAAHYYETEIQQLLVAFGADVNVLKEFQFFRQGEGEDDESIYIRIPDDGARMSADILAEEGDKAWEEWFPLVEEKFYAELEAQDQGGRPGQLTSSRPSPRRPQHRIARRHSVYKIPEYYNVRSKWHGWYQLACQAREGERCKSI</sequence>
<dbReference type="SMART" id="SM00248">
    <property type="entry name" value="ANK"/>
    <property type="match status" value="12"/>
</dbReference>
<accession>A0A161YJS8</accession>
<feature type="repeat" description="ANK" evidence="3">
    <location>
        <begin position="1227"/>
        <end position="1259"/>
    </location>
</feature>
<dbReference type="Pfam" id="PF13637">
    <property type="entry name" value="Ank_4"/>
    <property type="match status" value="1"/>
</dbReference>
<protein>
    <submittedName>
        <fullName evidence="5">Ankyrin repeat protein</fullName>
    </submittedName>
</protein>
<feature type="repeat" description="ANK" evidence="3">
    <location>
        <begin position="1260"/>
        <end position="1293"/>
    </location>
</feature>
<dbReference type="InterPro" id="IPR051165">
    <property type="entry name" value="Multifunctional_ANK_Repeat"/>
</dbReference>
<feature type="repeat" description="ANK" evidence="3">
    <location>
        <begin position="1150"/>
        <end position="1182"/>
    </location>
</feature>
<dbReference type="Pfam" id="PF12796">
    <property type="entry name" value="Ank_2"/>
    <property type="match status" value="3"/>
</dbReference>
<dbReference type="InterPro" id="IPR002110">
    <property type="entry name" value="Ankyrin_rpt"/>
</dbReference>
<dbReference type="Gene3D" id="1.25.40.20">
    <property type="entry name" value="Ankyrin repeat-containing domain"/>
    <property type="match status" value="4"/>
</dbReference>
<dbReference type="EMBL" id="LFIV01000047">
    <property type="protein sequence ID" value="KZL73237.1"/>
    <property type="molecule type" value="Genomic_DNA"/>
</dbReference>
<dbReference type="SUPFAM" id="SSF48403">
    <property type="entry name" value="Ankyrin repeat"/>
    <property type="match status" value="3"/>
</dbReference>
<feature type="region of interest" description="Disordered" evidence="4">
    <location>
        <begin position="1383"/>
        <end position="1405"/>
    </location>
</feature>
<organism evidence="5 6">
    <name type="scientific">Colletotrichum tofieldiae</name>
    <dbReference type="NCBI Taxonomy" id="708197"/>
    <lineage>
        <taxon>Eukaryota</taxon>
        <taxon>Fungi</taxon>
        <taxon>Dikarya</taxon>
        <taxon>Ascomycota</taxon>
        <taxon>Pezizomycotina</taxon>
        <taxon>Sordariomycetes</taxon>
        <taxon>Hypocreomycetidae</taxon>
        <taxon>Glomerellales</taxon>
        <taxon>Glomerellaceae</taxon>
        <taxon>Colletotrichum</taxon>
        <taxon>Colletotrichum spaethianum species complex</taxon>
    </lineage>
</organism>
<name>A0A161YJS8_9PEZI</name>
<dbReference type="InterPro" id="IPR036770">
    <property type="entry name" value="Ankyrin_rpt-contain_sf"/>
</dbReference>
<keyword evidence="6" id="KW-1185">Reference proteome</keyword>
<feature type="repeat" description="ANK" evidence="3">
    <location>
        <begin position="1031"/>
        <end position="1063"/>
    </location>
</feature>